<dbReference type="AlphaFoldDB" id="A0A4S2FFQ9"/>
<name>A0A4S2FFQ9_9BACT</name>
<gene>
    <name evidence="1" type="ORF">E5339_19905</name>
</gene>
<sequence>MKIYLFNFLFLLGVLGGMCGCSSDENQIDTDLSHSILDNNIGEKWEGVGLPSWLEERYFDFVLHETEWLVESYKGYGLCEVYKFSYKGNLLLALTYSRFAFRQNYYYESGTLCYTDDGRRVRFEDVEDDFKESSVLLETNRFDNETVPQVADFGLKNVESLGWLQGTIDKICKDIQEPEQLLGKVACGYTYGNDCTYIVLDYVYFDKSNLDEGEIKIRNVYTLEGERVNVSEDMDIKEENLCVQEIASMFVGL</sequence>
<dbReference type="EMBL" id="SRYJ01000062">
    <property type="protein sequence ID" value="TGY67524.1"/>
    <property type="molecule type" value="Genomic_DNA"/>
</dbReference>
<protein>
    <submittedName>
        <fullName evidence="1">Uncharacterized protein</fullName>
    </submittedName>
</protein>
<reference evidence="1 2" key="1">
    <citation type="submission" date="2019-04" db="EMBL/GenBank/DDBJ databases">
        <title>Microbes associate with the intestines of laboratory mice.</title>
        <authorList>
            <person name="Navarre W."/>
            <person name="Wong E."/>
            <person name="Huang K."/>
            <person name="Tropini C."/>
            <person name="Ng K."/>
            <person name="Yu B."/>
        </authorList>
    </citation>
    <scope>NUCLEOTIDE SEQUENCE [LARGE SCALE GENOMIC DNA]</scope>
    <source>
        <strain evidence="1 2">NM22_B1</strain>
    </source>
</reference>
<comment type="caution">
    <text evidence="1">The sequence shown here is derived from an EMBL/GenBank/DDBJ whole genome shotgun (WGS) entry which is preliminary data.</text>
</comment>
<evidence type="ECO:0000313" key="2">
    <source>
        <dbReference type="Proteomes" id="UP000310760"/>
    </source>
</evidence>
<dbReference type="RefSeq" id="WP_135952660.1">
    <property type="nucleotide sequence ID" value="NZ_CAOOJZ010000068.1"/>
</dbReference>
<dbReference type="Proteomes" id="UP000310760">
    <property type="component" value="Unassembled WGS sequence"/>
</dbReference>
<evidence type="ECO:0000313" key="1">
    <source>
        <dbReference type="EMBL" id="TGY67524.1"/>
    </source>
</evidence>
<organism evidence="1 2">
    <name type="scientific">Phocaeicola sartorii</name>
    <dbReference type="NCBI Taxonomy" id="671267"/>
    <lineage>
        <taxon>Bacteria</taxon>
        <taxon>Pseudomonadati</taxon>
        <taxon>Bacteroidota</taxon>
        <taxon>Bacteroidia</taxon>
        <taxon>Bacteroidales</taxon>
        <taxon>Bacteroidaceae</taxon>
        <taxon>Phocaeicola</taxon>
    </lineage>
</organism>
<accession>A0A4S2FFQ9</accession>
<proteinExistence type="predicted"/>
<dbReference type="PROSITE" id="PS51257">
    <property type="entry name" value="PROKAR_LIPOPROTEIN"/>
    <property type="match status" value="1"/>
</dbReference>